<sequence length="284" mass="32228">MVTQMFQLPSLQYCVSSLSSSAATGQRSYGVCSSPSPSPVFVCKFSGVSDDRWVRRSKNRRFGSLIAKQEKGDVTEIRIPVPLTLEQEEKEKENDDDEDVYEEGEADPEDLKYVNEIKRVLELLRRNRDMIFSEVKLTIMIEDPREVERRRLLGIEDSETPSRDELAEALEQVNDGKIPKDRVTLRMLHEEMMRWPNLEVEVSKKQRGKSMYAKSTDTGIDPKEAAKRLNIEWDSAAAIEEADVDDEQGVVTKVAGYGALYFVSALPVIIGISVVLILFYNSLQ</sequence>
<feature type="region of interest" description="Disordered" evidence="1">
    <location>
        <begin position="78"/>
        <end position="107"/>
    </location>
</feature>
<dbReference type="KEGG" id="crb:17876225"/>
<keyword evidence="4" id="KW-1185">Reference proteome</keyword>
<evidence type="ECO:0000313" key="4">
    <source>
        <dbReference type="Proteomes" id="UP000029121"/>
    </source>
</evidence>
<keyword evidence="2" id="KW-0812">Transmembrane</keyword>
<dbReference type="InterPro" id="IPR040340">
    <property type="entry name" value="CEST/Y3IP1"/>
</dbReference>
<dbReference type="PANTHER" id="PTHR33672:SF3">
    <property type="entry name" value="YCF3-INTERACTING PROTEIN 1, CHLOROPLASTIC"/>
    <property type="match status" value="1"/>
</dbReference>
<feature type="compositionally biased region" description="Acidic residues" evidence="1">
    <location>
        <begin position="94"/>
        <end position="107"/>
    </location>
</feature>
<keyword evidence="2" id="KW-0472">Membrane</keyword>
<dbReference type="EMBL" id="KB870812">
    <property type="protein sequence ID" value="EOA14938.1"/>
    <property type="molecule type" value="Genomic_DNA"/>
</dbReference>
<dbReference type="AlphaFoldDB" id="R0GUV0"/>
<dbReference type="GO" id="GO:0048564">
    <property type="term" value="P:photosystem I assembly"/>
    <property type="evidence" value="ECO:0007669"/>
    <property type="project" value="InterPro"/>
</dbReference>
<organism evidence="3 4">
    <name type="scientific">Capsella rubella</name>
    <dbReference type="NCBI Taxonomy" id="81985"/>
    <lineage>
        <taxon>Eukaryota</taxon>
        <taxon>Viridiplantae</taxon>
        <taxon>Streptophyta</taxon>
        <taxon>Embryophyta</taxon>
        <taxon>Tracheophyta</taxon>
        <taxon>Spermatophyta</taxon>
        <taxon>Magnoliopsida</taxon>
        <taxon>eudicotyledons</taxon>
        <taxon>Gunneridae</taxon>
        <taxon>Pentapetalae</taxon>
        <taxon>rosids</taxon>
        <taxon>malvids</taxon>
        <taxon>Brassicales</taxon>
        <taxon>Brassicaceae</taxon>
        <taxon>Camelineae</taxon>
        <taxon>Capsella</taxon>
    </lineage>
</organism>
<evidence type="ECO:0008006" key="5">
    <source>
        <dbReference type="Google" id="ProtNLM"/>
    </source>
</evidence>
<reference evidence="4" key="1">
    <citation type="journal article" date="2013" name="Nat. Genet.">
        <title>The Capsella rubella genome and the genomic consequences of rapid mating system evolution.</title>
        <authorList>
            <person name="Slotte T."/>
            <person name="Hazzouri K.M."/>
            <person name="Agren J.A."/>
            <person name="Koenig D."/>
            <person name="Maumus F."/>
            <person name="Guo Y.L."/>
            <person name="Steige K."/>
            <person name="Platts A.E."/>
            <person name="Escobar J.S."/>
            <person name="Newman L.K."/>
            <person name="Wang W."/>
            <person name="Mandakova T."/>
            <person name="Vello E."/>
            <person name="Smith L.M."/>
            <person name="Henz S.R."/>
            <person name="Steffen J."/>
            <person name="Takuno S."/>
            <person name="Brandvain Y."/>
            <person name="Coop G."/>
            <person name="Andolfatto P."/>
            <person name="Hu T.T."/>
            <person name="Blanchette M."/>
            <person name="Clark R.M."/>
            <person name="Quesneville H."/>
            <person name="Nordborg M."/>
            <person name="Gaut B.S."/>
            <person name="Lysak M.A."/>
            <person name="Jenkins J."/>
            <person name="Grimwood J."/>
            <person name="Chapman J."/>
            <person name="Prochnik S."/>
            <person name="Shu S."/>
            <person name="Rokhsar D."/>
            <person name="Schmutz J."/>
            <person name="Weigel D."/>
            <person name="Wright S.I."/>
        </authorList>
    </citation>
    <scope>NUCLEOTIDE SEQUENCE [LARGE SCALE GENOMIC DNA]</scope>
    <source>
        <strain evidence="4">cv. Monte Gargano</strain>
    </source>
</reference>
<dbReference type="PANTHER" id="PTHR33672">
    <property type="entry name" value="YCF3-INTERACTING PROTEIN 1, CHLOROPLASTIC"/>
    <property type="match status" value="1"/>
</dbReference>
<evidence type="ECO:0000256" key="1">
    <source>
        <dbReference type="SAM" id="MobiDB-lite"/>
    </source>
</evidence>
<name>R0GUV0_9BRAS</name>
<feature type="transmembrane region" description="Helical" evidence="2">
    <location>
        <begin position="259"/>
        <end position="280"/>
    </location>
</feature>
<dbReference type="STRING" id="81985.R0GUV0"/>
<proteinExistence type="predicted"/>
<keyword evidence="2" id="KW-1133">Transmembrane helix</keyword>
<accession>R0GUV0</accession>
<dbReference type="GO" id="GO:0009535">
    <property type="term" value="C:chloroplast thylakoid membrane"/>
    <property type="evidence" value="ECO:0007669"/>
    <property type="project" value="InterPro"/>
</dbReference>
<protein>
    <recommendedName>
        <fullName evidence="5">Ycf3-interacting protein 1, chloroplastic</fullName>
    </recommendedName>
</protein>
<dbReference type="GO" id="GO:0080183">
    <property type="term" value="P:response to photooxidative stress"/>
    <property type="evidence" value="ECO:0007669"/>
    <property type="project" value="InterPro"/>
</dbReference>
<evidence type="ECO:0000313" key="3">
    <source>
        <dbReference type="EMBL" id="EOA14938.1"/>
    </source>
</evidence>
<dbReference type="Proteomes" id="UP000029121">
    <property type="component" value="Unassembled WGS sequence"/>
</dbReference>
<dbReference type="OrthoDB" id="2018626at2759"/>
<evidence type="ECO:0000256" key="2">
    <source>
        <dbReference type="SAM" id="Phobius"/>
    </source>
</evidence>
<dbReference type="eggNOG" id="ENOG502QRUJ">
    <property type="taxonomic scope" value="Eukaryota"/>
</dbReference>
<gene>
    <name evidence="3" type="ORF">CARUB_v10028282mg</name>
</gene>